<evidence type="ECO:0000256" key="4">
    <source>
        <dbReference type="ARBA" id="ARBA00022801"/>
    </source>
</evidence>
<dbReference type="EC" id="3.4.-.-" evidence="8"/>
<evidence type="ECO:0000256" key="7">
    <source>
        <dbReference type="ARBA" id="ARBA00023239"/>
    </source>
</evidence>
<reference evidence="9 10" key="1">
    <citation type="submission" date="2019-01" db="EMBL/GenBank/DDBJ databases">
        <title>Genome sequencing of strain FW100M-2.</title>
        <authorList>
            <person name="Heo J."/>
            <person name="Kim S.-J."/>
            <person name="Kim J.-S."/>
            <person name="Hong S.-B."/>
            <person name="Kwon S.-W."/>
        </authorList>
    </citation>
    <scope>NUCLEOTIDE SEQUENCE [LARGE SCALE GENOMIC DNA]</scope>
    <source>
        <strain evidence="9 10">FW100M-2</strain>
    </source>
</reference>
<dbReference type="GO" id="GO:0008233">
    <property type="term" value="F:peptidase activity"/>
    <property type="evidence" value="ECO:0007669"/>
    <property type="project" value="UniProtKB-KW"/>
</dbReference>
<keyword evidence="5" id="KW-0190">Covalent protein-DNA linkage</keyword>
<dbReference type="InterPro" id="IPR003738">
    <property type="entry name" value="SRAP"/>
</dbReference>
<comment type="similarity">
    <text evidence="1 8">Belongs to the SOS response-associated peptidase family.</text>
</comment>
<keyword evidence="7" id="KW-0456">Lyase</keyword>
<evidence type="ECO:0000256" key="6">
    <source>
        <dbReference type="ARBA" id="ARBA00023125"/>
    </source>
</evidence>
<evidence type="ECO:0000313" key="9">
    <source>
        <dbReference type="EMBL" id="QAY65539.1"/>
    </source>
</evidence>
<evidence type="ECO:0000313" key="10">
    <source>
        <dbReference type="Proteomes" id="UP000293568"/>
    </source>
</evidence>
<keyword evidence="2 8" id="KW-0645">Protease</keyword>
<accession>A0A4P6EV59</accession>
<name>A0A4P6EV59_9BACL</name>
<dbReference type="GO" id="GO:0016829">
    <property type="term" value="F:lyase activity"/>
    <property type="evidence" value="ECO:0007669"/>
    <property type="project" value="UniProtKB-KW"/>
</dbReference>
<proteinExistence type="inferred from homology"/>
<dbReference type="Gene3D" id="3.90.1680.10">
    <property type="entry name" value="SOS response associated peptidase-like"/>
    <property type="match status" value="1"/>
</dbReference>
<dbReference type="KEGG" id="pprt:ET464_03235"/>
<evidence type="ECO:0000256" key="2">
    <source>
        <dbReference type="ARBA" id="ARBA00022670"/>
    </source>
</evidence>
<keyword evidence="3" id="KW-0227">DNA damage</keyword>
<dbReference type="OrthoDB" id="9782620at2"/>
<dbReference type="Pfam" id="PF02586">
    <property type="entry name" value="SRAP"/>
    <property type="match status" value="1"/>
</dbReference>
<keyword evidence="4 8" id="KW-0378">Hydrolase</keyword>
<dbReference type="GO" id="GO:0003697">
    <property type="term" value="F:single-stranded DNA binding"/>
    <property type="evidence" value="ECO:0007669"/>
    <property type="project" value="InterPro"/>
</dbReference>
<sequence>MCGRYTLTVTLDELMAHYWINGNNVPFHQPKYNIAPGQLIPAIIHDGTTRRLGELKWGLVPPWADDPKTGFMMINARAETAAAKPAFAGPLQRKRCLIPADGFYEWKITASGKQPMRIVMRNRTLFSMAGLYESWIAPDGSKVSTCTIVTTQPNELKASIHNRMPVILPPEAEQIWLDRSITSTAELQKLLQPYPPEEMEAYAVSAAVGSVRNDSPELILPIPQADQLELF</sequence>
<gene>
    <name evidence="9" type="ORF">ET464_03235</name>
</gene>
<dbReference type="GO" id="GO:0006508">
    <property type="term" value="P:proteolysis"/>
    <property type="evidence" value="ECO:0007669"/>
    <property type="project" value="UniProtKB-KW"/>
</dbReference>
<evidence type="ECO:0000256" key="8">
    <source>
        <dbReference type="RuleBase" id="RU364100"/>
    </source>
</evidence>
<dbReference type="RefSeq" id="WP_129438202.1">
    <property type="nucleotide sequence ID" value="NZ_CP035492.1"/>
</dbReference>
<dbReference type="GO" id="GO:0106300">
    <property type="term" value="P:protein-DNA covalent cross-linking repair"/>
    <property type="evidence" value="ECO:0007669"/>
    <property type="project" value="InterPro"/>
</dbReference>
<dbReference type="PANTHER" id="PTHR13604:SF0">
    <property type="entry name" value="ABASIC SITE PROCESSING PROTEIN HMCES"/>
    <property type="match status" value="1"/>
</dbReference>
<dbReference type="AlphaFoldDB" id="A0A4P6EV59"/>
<dbReference type="Proteomes" id="UP000293568">
    <property type="component" value="Chromosome"/>
</dbReference>
<evidence type="ECO:0000256" key="1">
    <source>
        <dbReference type="ARBA" id="ARBA00008136"/>
    </source>
</evidence>
<keyword evidence="10" id="KW-1185">Reference proteome</keyword>
<evidence type="ECO:0000256" key="3">
    <source>
        <dbReference type="ARBA" id="ARBA00022763"/>
    </source>
</evidence>
<keyword evidence="6" id="KW-0238">DNA-binding</keyword>
<dbReference type="SUPFAM" id="SSF143081">
    <property type="entry name" value="BB1717-like"/>
    <property type="match status" value="1"/>
</dbReference>
<organism evidence="9 10">
    <name type="scientific">Paenibacillus protaetiae</name>
    <dbReference type="NCBI Taxonomy" id="2509456"/>
    <lineage>
        <taxon>Bacteria</taxon>
        <taxon>Bacillati</taxon>
        <taxon>Bacillota</taxon>
        <taxon>Bacilli</taxon>
        <taxon>Bacillales</taxon>
        <taxon>Paenibacillaceae</taxon>
        <taxon>Paenibacillus</taxon>
    </lineage>
</organism>
<dbReference type="EMBL" id="CP035492">
    <property type="protein sequence ID" value="QAY65539.1"/>
    <property type="molecule type" value="Genomic_DNA"/>
</dbReference>
<protein>
    <recommendedName>
        <fullName evidence="8">Abasic site processing protein</fullName>
        <ecNumber evidence="8">3.4.-.-</ecNumber>
    </recommendedName>
</protein>
<dbReference type="PANTHER" id="PTHR13604">
    <property type="entry name" value="DC12-RELATED"/>
    <property type="match status" value="1"/>
</dbReference>
<dbReference type="InterPro" id="IPR036590">
    <property type="entry name" value="SRAP-like"/>
</dbReference>
<evidence type="ECO:0000256" key="5">
    <source>
        <dbReference type="ARBA" id="ARBA00023124"/>
    </source>
</evidence>